<dbReference type="PROSITE" id="PS00562">
    <property type="entry name" value="CBM1_1"/>
    <property type="match status" value="1"/>
</dbReference>
<feature type="domain" description="CBM1" evidence="18">
    <location>
        <begin position="295"/>
        <end position="331"/>
    </location>
</feature>
<comment type="subcellular location">
    <subcellularLocation>
        <location evidence="2 15">Secreted</location>
    </subcellularLocation>
</comment>
<gene>
    <name evidence="19" type="ORF">EJ08DRAFT_649946</name>
</gene>
<accession>A0A9P4NR25</accession>
<keyword evidence="12 15" id="KW-0624">Polysaccharide degradation</keyword>
<comment type="function">
    <text evidence="15">Lytic polysaccharide monooxygenase (LMPO) that depolymerizes crystalline and amorphous polysaccharides via the oxidation of scissile alpha- or beta-(1-4)-glycosidic bonds, yielding C1 and/or C4 oxidation products. Catalysis by LPMOs requires the reduction of the active-site copper from Cu(II) to Cu(I) by a reducing agent and H(2)O(2) or O(2) as a cosubstrate.</text>
</comment>
<feature type="signal peptide" evidence="17">
    <location>
        <begin position="1"/>
        <end position="23"/>
    </location>
</feature>
<comment type="cofactor">
    <cofactor evidence="1">
        <name>Cu(2+)</name>
        <dbReference type="ChEBI" id="CHEBI:29036"/>
    </cofactor>
</comment>
<comment type="caution">
    <text evidence="19">The sequence shown here is derived from an EMBL/GenBank/DDBJ whole genome shotgun (WGS) entry which is preliminary data.</text>
</comment>
<dbReference type="GO" id="GO:0008810">
    <property type="term" value="F:cellulase activity"/>
    <property type="evidence" value="ECO:0007669"/>
    <property type="project" value="UniProtKB-UniRule"/>
</dbReference>
<dbReference type="Pfam" id="PF00734">
    <property type="entry name" value="CBM_1"/>
    <property type="match status" value="1"/>
</dbReference>
<evidence type="ECO:0000256" key="5">
    <source>
        <dbReference type="ARBA" id="ARBA00022729"/>
    </source>
</evidence>
<evidence type="ECO:0000256" key="1">
    <source>
        <dbReference type="ARBA" id="ARBA00001973"/>
    </source>
</evidence>
<dbReference type="InterPro" id="IPR005103">
    <property type="entry name" value="AA9_LPMO"/>
</dbReference>
<protein>
    <recommendedName>
        <fullName evidence="15">AA9 family lytic polysaccharide monooxygenase</fullName>
        <ecNumber evidence="15">1.14.99.56</ecNumber>
    </recommendedName>
    <alternativeName>
        <fullName evidence="15">Endo-beta-1,4-glucanase</fullName>
    </alternativeName>
    <alternativeName>
        <fullName evidence="15">Glycosyl hydrolase 61 family protein</fullName>
    </alternativeName>
</protein>
<evidence type="ECO:0000256" key="14">
    <source>
        <dbReference type="ARBA" id="ARBA00045077"/>
    </source>
</evidence>
<keyword evidence="11 15" id="KW-0119">Carbohydrate metabolism</keyword>
<dbReference type="Pfam" id="PF03443">
    <property type="entry name" value="AA9"/>
    <property type="match status" value="1"/>
</dbReference>
<keyword evidence="9" id="KW-0503">Monooxygenase</keyword>
<dbReference type="Gene3D" id="2.70.50.70">
    <property type="match status" value="1"/>
</dbReference>
<comment type="similarity">
    <text evidence="13">Belongs to the polysaccharide monooxygenase AA9 family.</text>
</comment>
<feature type="compositionally biased region" description="Gly residues" evidence="16">
    <location>
        <begin position="284"/>
        <end position="293"/>
    </location>
</feature>
<dbReference type="GO" id="GO:0004497">
    <property type="term" value="F:monooxygenase activity"/>
    <property type="evidence" value="ECO:0007669"/>
    <property type="project" value="UniProtKB-KW"/>
</dbReference>
<name>A0A9P4NR25_9PEZI</name>
<evidence type="ECO:0000256" key="15">
    <source>
        <dbReference type="RuleBase" id="RU368122"/>
    </source>
</evidence>
<proteinExistence type="inferred from homology"/>
<dbReference type="EMBL" id="MU007041">
    <property type="protein sequence ID" value="KAF2430156.1"/>
    <property type="molecule type" value="Genomic_DNA"/>
</dbReference>
<dbReference type="GO" id="GO:0030245">
    <property type="term" value="P:cellulose catabolic process"/>
    <property type="evidence" value="ECO:0007669"/>
    <property type="project" value="UniProtKB-UniRule"/>
</dbReference>
<dbReference type="AlphaFoldDB" id="A0A9P4NR25"/>
<reference evidence="19" key="1">
    <citation type="journal article" date="2020" name="Stud. Mycol.">
        <title>101 Dothideomycetes genomes: a test case for predicting lifestyles and emergence of pathogens.</title>
        <authorList>
            <person name="Haridas S."/>
            <person name="Albert R."/>
            <person name="Binder M."/>
            <person name="Bloem J."/>
            <person name="Labutti K."/>
            <person name="Salamov A."/>
            <person name="Andreopoulos B."/>
            <person name="Baker S."/>
            <person name="Barry K."/>
            <person name="Bills G."/>
            <person name="Bluhm B."/>
            <person name="Cannon C."/>
            <person name="Castanera R."/>
            <person name="Culley D."/>
            <person name="Daum C."/>
            <person name="Ezra D."/>
            <person name="Gonzalez J."/>
            <person name="Henrissat B."/>
            <person name="Kuo A."/>
            <person name="Liang C."/>
            <person name="Lipzen A."/>
            <person name="Lutzoni F."/>
            <person name="Magnuson J."/>
            <person name="Mondo S."/>
            <person name="Nolan M."/>
            <person name="Ohm R."/>
            <person name="Pangilinan J."/>
            <person name="Park H.-J."/>
            <person name="Ramirez L."/>
            <person name="Alfaro M."/>
            <person name="Sun H."/>
            <person name="Tritt A."/>
            <person name="Yoshinaga Y."/>
            <person name="Zwiers L.-H."/>
            <person name="Turgeon B."/>
            <person name="Goodwin S."/>
            <person name="Spatafora J."/>
            <person name="Crous P."/>
            <person name="Grigoriev I."/>
        </authorList>
    </citation>
    <scope>NUCLEOTIDE SEQUENCE</scope>
    <source>
        <strain evidence="19">CBS 130266</strain>
    </source>
</reference>
<keyword evidence="10 15" id="KW-1015">Disulfide bond</keyword>
<evidence type="ECO:0000256" key="7">
    <source>
        <dbReference type="ARBA" id="ARBA00023002"/>
    </source>
</evidence>
<dbReference type="SUPFAM" id="SSF57180">
    <property type="entry name" value="Cellulose-binding domain"/>
    <property type="match status" value="1"/>
</dbReference>
<dbReference type="OrthoDB" id="4849160at2759"/>
<comment type="catalytic activity">
    <reaction evidence="14 15">
        <text>[(1-&gt;4)-beta-D-glucosyl]n+m + reduced acceptor + O2 = 4-dehydro-beta-D-glucosyl-[(1-&gt;4)-beta-D-glucosyl]n-1 + [(1-&gt;4)-beta-D-glucosyl]m + acceptor + H2O.</text>
        <dbReference type="EC" id="1.14.99.56"/>
    </reaction>
</comment>
<dbReference type="InterPro" id="IPR000254">
    <property type="entry name" value="CBD"/>
</dbReference>
<evidence type="ECO:0000256" key="2">
    <source>
        <dbReference type="ARBA" id="ARBA00004613"/>
    </source>
</evidence>
<dbReference type="PANTHER" id="PTHR33353">
    <property type="entry name" value="PUTATIVE (AFU_ORTHOLOGUE AFUA_1G12560)-RELATED"/>
    <property type="match status" value="1"/>
</dbReference>
<keyword evidence="3 15" id="KW-0964">Secreted</keyword>
<evidence type="ECO:0000256" key="12">
    <source>
        <dbReference type="ARBA" id="ARBA00023326"/>
    </source>
</evidence>
<feature type="region of interest" description="Disordered" evidence="16">
    <location>
        <begin position="238"/>
        <end position="260"/>
    </location>
</feature>
<dbReference type="Proteomes" id="UP000800235">
    <property type="component" value="Unassembled WGS sequence"/>
</dbReference>
<dbReference type="EC" id="1.14.99.56" evidence="15"/>
<keyword evidence="5 17" id="KW-0732">Signal</keyword>
<keyword evidence="6 15" id="KW-0136">Cellulose degradation</keyword>
<evidence type="ECO:0000256" key="6">
    <source>
        <dbReference type="ARBA" id="ARBA00023001"/>
    </source>
</evidence>
<evidence type="ECO:0000256" key="9">
    <source>
        <dbReference type="ARBA" id="ARBA00023033"/>
    </source>
</evidence>
<evidence type="ECO:0000256" key="10">
    <source>
        <dbReference type="ARBA" id="ARBA00023157"/>
    </source>
</evidence>
<evidence type="ECO:0000313" key="20">
    <source>
        <dbReference type="Proteomes" id="UP000800235"/>
    </source>
</evidence>
<sequence>MSSFKLNILAGTLALVSTAYAHGHVNKYTLNGKTVTGGVNGGLNRNPKPDTAAWLADNIDNGFVIDPTSPDIVCHKGGIPGTGSVTVAAGDTISLTWDQWPQSHAGPVIDYLAPVAGDFAAVSKASLGFTKIAESGLNNGKWAGSDVLIANGLTWPVTIPTSVAPGNYILRHEILALHEGNRQGGTQFYPQCINIVVTGSGINALAGGTPATQLYKANDPGVLFDIYNKPTSYPIPGPPLMSGGGAATPPPPAVPAPAPSKTGISPTTLQTVARPSATKVSTGGNNGGNGGNGGATAAKWAQCGGQGFNGPTKCADGSTCQAQNPWYSQCL</sequence>
<feature type="chain" id="PRO_5040287842" description="AA9 family lytic polysaccharide monooxygenase" evidence="17">
    <location>
        <begin position="24"/>
        <end position="331"/>
    </location>
</feature>
<keyword evidence="20" id="KW-1185">Reference proteome</keyword>
<dbReference type="InterPro" id="IPR035971">
    <property type="entry name" value="CBD_sf"/>
</dbReference>
<dbReference type="SMART" id="SM00236">
    <property type="entry name" value="fCBD"/>
    <property type="match status" value="1"/>
</dbReference>
<dbReference type="CDD" id="cd21175">
    <property type="entry name" value="LPMO_AA9"/>
    <property type="match status" value="1"/>
</dbReference>
<feature type="region of interest" description="Disordered" evidence="16">
    <location>
        <begin position="274"/>
        <end position="293"/>
    </location>
</feature>
<dbReference type="GO" id="GO:0046872">
    <property type="term" value="F:metal ion binding"/>
    <property type="evidence" value="ECO:0007669"/>
    <property type="project" value="UniProtKB-KW"/>
</dbReference>
<dbReference type="GO" id="GO:0005576">
    <property type="term" value="C:extracellular region"/>
    <property type="evidence" value="ECO:0007669"/>
    <property type="project" value="UniProtKB-SubCell"/>
</dbReference>
<evidence type="ECO:0000256" key="3">
    <source>
        <dbReference type="ARBA" id="ARBA00022525"/>
    </source>
</evidence>
<evidence type="ECO:0000256" key="13">
    <source>
        <dbReference type="ARBA" id="ARBA00044502"/>
    </source>
</evidence>
<evidence type="ECO:0000313" key="19">
    <source>
        <dbReference type="EMBL" id="KAF2430156.1"/>
    </source>
</evidence>
<feature type="compositionally biased region" description="Pro residues" evidence="16">
    <location>
        <begin position="248"/>
        <end position="258"/>
    </location>
</feature>
<evidence type="ECO:0000256" key="16">
    <source>
        <dbReference type="SAM" id="MobiDB-lite"/>
    </source>
</evidence>
<dbReference type="GO" id="GO:0030248">
    <property type="term" value="F:cellulose binding"/>
    <property type="evidence" value="ECO:0007669"/>
    <property type="project" value="UniProtKB-UniRule"/>
</dbReference>
<dbReference type="PANTHER" id="PTHR33353:SF36">
    <property type="entry name" value="ENDO-BETA-1,4-GLUCANASE D"/>
    <property type="match status" value="1"/>
</dbReference>
<evidence type="ECO:0000256" key="17">
    <source>
        <dbReference type="SAM" id="SignalP"/>
    </source>
</evidence>
<keyword evidence="4" id="KW-0479">Metal-binding</keyword>
<evidence type="ECO:0000259" key="18">
    <source>
        <dbReference type="PROSITE" id="PS51164"/>
    </source>
</evidence>
<evidence type="ECO:0000256" key="4">
    <source>
        <dbReference type="ARBA" id="ARBA00022723"/>
    </source>
</evidence>
<dbReference type="InterPro" id="IPR049892">
    <property type="entry name" value="AA9"/>
</dbReference>
<evidence type="ECO:0000256" key="11">
    <source>
        <dbReference type="ARBA" id="ARBA00023277"/>
    </source>
</evidence>
<keyword evidence="7" id="KW-0560">Oxidoreductase</keyword>
<organism evidence="19 20">
    <name type="scientific">Tothia fuscella</name>
    <dbReference type="NCBI Taxonomy" id="1048955"/>
    <lineage>
        <taxon>Eukaryota</taxon>
        <taxon>Fungi</taxon>
        <taxon>Dikarya</taxon>
        <taxon>Ascomycota</taxon>
        <taxon>Pezizomycotina</taxon>
        <taxon>Dothideomycetes</taxon>
        <taxon>Pleosporomycetidae</taxon>
        <taxon>Venturiales</taxon>
        <taxon>Cylindrosympodiaceae</taxon>
        <taxon>Tothia</taxon>
    </lineage>
</organism>
<comment type="domain">
    <text evidence="15">Has a modular structure: an endo-beta-1,4-glucanase catalytic module at the N-terminus, a linker rich in serines and threonines, and a C-terminal carbohydrate-binding module (CBM).</text>
</comment>
<dbReference type="PROSITE" id="PS51164">
    <property type="entry name" value="CBM1_2"/>
    <property type="match status" value="1"/>
</dbReference>
<evidence type="ECO:0000256" key="8">
    <source>
        <dbReference type="ARBA" id="ARBA00023008"/>
    </source>
</evidence>
<keyword evidence="8" id="KW-0186">Copper</keyword>